<gene>
    <name evidence="1" type="ORF">BDN70DRAFT_938442</name>
</gene>
<protein>
    <submittedName>
        <fullName evidence="1">Uncharacterized protein</fullName>
    </submittedName>
</protein>
<accession>A0A9P6CTY9</accession>
<dbReference type="Proteomes" id="UP000807469">
    <property type="component" value="Unassembled WGS sequence"/>
</dbReference>
<organism evidence="1 2">
    <name type="scientific">Pholiota conissans</name>
    <dbReference type="NCBI Taxonomy" id="109636"/>
    <lineage>
        <taxon>Eukaryota</taxon>
        <taxon>Fungi</taxon>
        <taxon>Dikarya</taxon>
        <taxon>Basidiomycota</taxon>
        <taxon>Agaricomycotina</taxon>
        <taxon>Agaricomycetes</taxon>
        <taxon>Agaricomycetidae</taxon>
        <taxon>Agaricales</taxon>
        <taxon>Agaricineae</taxon>
        <taxon>Strophariaceae</taxon>
        <taxon>Pholiota</taxon>
    </lineage>
</organism>
<evidence type="ECO:0000313" key="1">
    <source>
        <dbReference type="EMBL" id="KAF9472088.1"/>
    </source>
</evidence>
<name>A0A9P6CTY9_9AGAR</name>
<evidence type="ECO:0000313" key="2">
    <source>
        <dbReference type="Proteomes" id="UP000807469"/>
    </source>
</evidence>
<sequence length="180" mass="19915">MLRVSQAHIESTDAPPLRPSTFIFSAPRVAAYTQYVDWSFTKMSNASTKNIPVPSDAQRSNVSPDDDPEHLDAMTYSHLAFHHLVRADALSSRQSLANTPRPTSSHLISVHIPFLPSHFSSLVPSILRPRTSPRLPATHRTITLAPSSATVFLPSHSVLAVPSWKFSTLRTPSLRQFLGR</sequence>
<reference evidence="1" key="1">
    <citation type="submission" date="2020-11" db="EMBL/GenBank/DDBJ databases">
        <authorList>
            <consortium name="DOE Joint Genome Institute"/>
            <person name="Ahrendt S."/>
            <person name="Riley R."/>
            <person name="Andreopoulos W."/>
            <person name="Labutti K."/>
            <person name="Pangilinan J."/>
            <person name="Ruiz-Duenas F.J."/>
            <person name="Barrasa J.M."/>
            <person name="Sanchez-Garcia M."/>
            <person name="Camarero S."/>
            <person name="Miyauchi S."/>
            <person name="Serrano A."/>
            <person name="Linde D."/>
            <person name="Babiker R."/>
            <person name="Drula E."/>
            <person name="Ayuso-Fernandez I."/>
            <person name="Pacheco R."/>
            <person name="Padilla G."/>
            <person name="Ferreira P."/>
            <person name="Barriuso J."/>
            <person name="Kellner H."/>
            <person name="Castanera R."/>
            <person name="Alfaro M."/>
            <person name="Ramirez L."/>
            <person name="Pisabarro A.G."/>
            <person name="Kuo A."/>
            <person name="Tritt A."/>
            <person name="Lipzen A."/>
            <person name="He G."/>
            <person name="Yan M."/>
            <person name="Ng V."/>
            <person name="Cullen D."/>
            <person name="Martin F."/>
            <person name="Rosso M.-N."/>
            <person name="Henrissat B."/>
            <person name="Hibbett D."/>
            <person name="Martinez A.T."/>
            <person name="Grigoriev I.V."/>
        </authorList>
    </citation>
    <scope>NUCLEOTIDE SEQUENCE</scope>
    <source>
        <strain evidence="1">CIRM-BRFM 674</strain>
    </source>
</reference>
<keyword evidence="2" id="KW-1185">Reference proteome</keyword>
<proteinExistence type="predicted"/>
<comment type="caution">
    <text evidence="1">The sequence shown here is derived from an EMBL/GenBank/DDBJ whole genome shotgun (WGS) entry which is preliminary data.</text>
</comment>
<dbReference type="EMBL" id="MU155580">
    <property type="protein sequence ID" value="KAF9472088.1"/>
    <property type="molecule type" value="Genomic_DNA"/>
</dbReference>
<dbReference type="AlphaFoldDB" id="A0A9P6CTY9"/>